<evidence type="ECO:0000256" key="3">
    <source>
        <dbReference type="ARBA" id="ARBA00022723"/>
    </source>
</evidence>
<dbReference type="FunFam" id="1.10.630.10:FF:000018">
    <property type="entry name" value="Cytochrome P450 monooxygenase"/>
    <property type="match status" value="1"/>
</dbReference>
<evidence type="ECO:0000256" key="5">
    <source>
        <dbReference type="ARBA" id="ARBA00023004"/>
    </source>
</evidence>
<organism evidence="11 12">
    <name type="scientific">Purpureocillium lavendulum</name>
    <dbReference type="NCBI Taxonomy" id="1247861"/>
    <lineage>
        <taxon>Eukaryota</taxon>
        <taxon>Fungi</taxon>
        <taxon>Dikarya</taxon>
        <taxon>Ascomycota</taxon>
        <taxon>Pezizomycotina</taxon>
        <taxon>Sordariomycetes</taxon>
        <taxon>Hypocreomycetidae</taxon>
        <taxon>Hypocreales</taxon>
        <taxon>Ophiocordycipitaceae</taxon>
        <taxon>Purpureocillium</taxon>
    </lineage>
</organism>
<dbReference type="InterPro" id="IPR003594">
    <property type="entry name" value="HATPase_dom"/>
</dbReference>
<dbReference type="AlphaFoldDB" id="A0AB34FPU3"/>
<keyword evidence="7" id="KW-0597">Phosphoprotein</keyword>
<dbReference type="Pfam" id="PF00072">
    <property type="entry name" value="Response_reg"/>
    <property type="match status" value="1"/>
</dbReference>
<dbReference type="PRINTS" id="PR00359">
    <property type="entry name" value="BP450"/>
</dbReference>
<feature type="modified residue" description="4-aspartylphosphate" evidence="7">
    <location>
        <position position="842"/>
    </location>
</feature>
<feature type="domain" description="Response regulatory" evidence="9">
    <location>
        <begin position="782"/>
        <end position="913"/>
    </location>
</feature>
<dbReference type="CDD" id="cd17546">
    <property type="entry name" value="REC_hyHK_CKI1_RcsC-like"/>
    <property type="match status" value="1"/>
</dbReference>
<dbReference type="InterPro" id="IPR036396">
    <property type="entry name" value="Cyt_P450_sf"/>
</dbReference>
<feature type="domain" description="Histidine kinase" evidence="8">
    <location>
        <begin position="481"/>
        <end position="749"/>
    </location>
</feature>
<keyword evidence="3" id="KW-0479">Metal-binding</keyword>
<sequence length="927" mass="102345">MTVSEAPKFPFPRASGLEPPAEFARLRATDPLSKVKLFDGSLAWLATKSMVEKFFDPVYVQALQPYIQQTVDSLLDAIIAKGCQNGPIDLIQDFALPVPSYVIYHILGVPAHDLEMLTNQNAIRTNGSATAREASAASQGLLDYLGSLVEDRLKEPKDDLISTLVTEQVKPGHIEKSDAVQIAFLLLVAGNATMVNMIALGVVTLFQHPEQLAQLKNDPSLAPAFVKELCRYHTGSSMAMKRTAKVDIELRGKTIKAGEGIIASNLSANRDEEVFKDPDTFNMNRTWPAQDPLGFGFGDHRCIAELLANTEMITVFYRRPSAAGLDETQLVRRNTDLFMRMAEHAPVGMFIADTNGRIIYCNEMWRSMSGHDSAHDDQIAWTSLVADEDRRSLQTAWGKLLREGIPISAEFRFMRDEANESRDDQWVSISASLETQPGDLEESIVGYATDITSRRRAENLENELRGKAAQHKLQQSSFIDIISHEMRNPLSIVLQCADQIVNNFSAFEDDDAKSHLKGSLDAATTISLCASHQKRVLDDIIILAKLNSNLLSLTPVEGHPIELIKQTLHTFEPELKSQGIELHLNLDKSLETCDVSTAKLDPPRLRHVLSNFMNKAIESAQGRDERSITVSLGATKDDMEATNDGIVYFDRFCHQRTAGIHIKEDEWGTGEKINIHCSIEDSGPGLTEDELKALFRSSQLGTKRLHGLQNGSGIGLFIAKILTEVHGGQIGLSKKKPGSNLCFYFQCRRATSERKGSGTSQERKISAIPSTADENPGGLGLDVLLVEDNIVSQKVLQKQLQSLGNRVYVANHGQDAIDTIRGSKQWAGKAESGIDISIILMDLEMPVMDGITCTKTVRQLEREGSITKHIPIIAISAYARSEQIKNAKAAGIDEVVPKPFRIQELMPKMEELIRRQESPAPDPAGEV</sequence>
<dbReference type="SUPFAM" id="SSF55785">
    <property type="entry name" value="PYP-like sensor domain (PAS domain)"/>
    <property type="match status" value="1"/>
</dbReference>
<dbReference type="SMART" id="SM00091">
    <property type="entry name" value="PAS"/>
    <property type="match status" value="1"/>
</dbReference>
<evidence type="ECO:0000259" key="10">
    <source>
        <dbReference type="PROSITE" id="PS50112"/>
    </source>
</evidence>
<keyword evidence="12" id="KW-1185">Reference proteome</keyword>
<dbReference type="InterPro" id="IPR001789">
    <property type="entry name" value="Sig_transdc_resp-reg_receiver"/>
</dbReference>
<dbReference type="InterPro" id="IPR003661">
    <property type="entry name" value="HisK_dim/P_dom"/>
</dbReference>
<comment type="caution">
    <text evidence="11">The sequence shown here is derived from an EMBL/GenBank/DDBJ whole genome shotgun (WGS) entry which is preliminary data.</text>
</comment>
<evidence type="ECO:0000256" key="7">
    <source>
        <dbReference type="PROSITE-ProRule" id="PRU00169"/>
    </source>
</evidence>
<protein>
    <submittedName>
        <fullName evidence="11">Histidine kinase</fullName>
    </submittedName>
</protein>
<accession>A0AB34FPU3</accession>
<dbReference type="SMART" id="SM00448">
    <property type="entry name" value="REC"/>
    <property type="match status" value="1"/>
</dbReference>
<keyword evidence="11" id="KW-0808">Transferase</keyword>
<evidence type="ECO:0000259" key="8">
    <source>
        <dbReference type="PROSITE" id="PS50109"/>
    </source>
</evidence>
<dbReference type="GO" id="GO:0004497">
    <property type="term" value="F:monooxygenase activity"/>
    <property type="evidence" value="ECO:0007669"/>
    <property type="project" value="UniProtKB-KW"/>
</dbReference>
<proteinExistence type="inferred from homology"/>
<dbReference type="CDD" id="cd11030">
    <property type="entry name" value="CYP105-like"/>
    <property type="match status" value="1"/>
</dbReference>
<feature type="domain" description="PAS" evidence="10">
    <location>
        <begin position="334"/>
        <end position="370"/>
    </location>
</feature>
<dbReference type="PROSITE" id="PS00086">
    <property type="entry name" value="CYTOCHROME_P450"/>
    <property type="match status" value="1"/>
</dbReference>
<dbReference type="NCBIfam" id="TIGR00229">
    <property type="entry name" value="sensory_box"/>
    <property type="match status" value="1"/>
</dbReference>
<dbReference type="InterPro" id="IPR005467">
    <property type="entry name" value="His_kinase_dom"/>
</dbReference>
<dbReference type="InterPro" id="IPR001128">
    <property type="entry name" value="Cyt_P450"/>
</dbReference>
<dbReference type="SUPFAM" id="SSF47384">
    <property type="entry name" value="Homodimeric domain of signal transducing histidine kinase"/>
    <property type="match status" value="1"/>
</dbReference>
<dbReference type="GO" id="GO:0020037">
    <property type="term" value="F:heme binding"/>
    <property type="evidence" value="ECO:0007669"/>
    <property type="project" value="InterPro"/>
</dbReference>
<dbReference type="Gene3D" id="1.10.630.10">
    <property type="entry name" value="Cytochrome P450"/>
    <property type="match status" value="1"/>
</dbReference>
<keyword evidence="6" id="KW-0503">Monooxygenase</keyword>
<name>A0AB34FPU3_9HYPO</name>
<dbReference type="Pfam" id="PF02518">
    <property type="entry name" value="HATPase_c"/>
    <property type="match status" value="1"/>
</dbReference>
<dbReference type="GO" id="GO:0016705">
    <property type="term" value="F:oxidoreductase activity, acting on paired donors, with incorporation or reduction of molecular oxygen"/>
    <property type="evidence" value="ECO:0007669"/>
    <property type="project" value="InterPro"/>
</dbReference>
<keyword evidence="2" id="KW-0349">Heme</keyword>
<reference evidence="11" key="1">
    <citation type="submission" date="2023-01" db="EMBL/GenBank/DDBJ databases">
        <title>The growth and conidiation of Purpureocillium lavendulum are regulated by nitrogen source and histone H3K14 acetylation.</title>
        <authorList>
            <person name="Tang P."/>
            <person name="Han J."/>
            <person name="Zhang C."/>
            <person name="Tang P."/>
            <person name="Qi F."/>
            <person name="Zhang K."/>
            <person name="Liang L."/>
        </authorList>
    </citation>
    <scope>NUCLEOTIDE SEQUENCE</scope>
    <source>
        <strain evidence="11">YMF1.00683</strain>
    </source>
</reference>
<dbReference type="Proteomes" id="UP001163105">
    <property type="component" value="Unassembled WGS sequence"/>
</dbReference>
<gene>
    <name evidence="11" type="ORF">O9K51_08096</name>
</gene>
<dbReference type="PANTHER" id="PTHR46696:SF6">
    <property type="entry name" value="P450, PUTATIVE (EUROFUNG)-RELATED"/>
    <property type="match status" value="1"/>
</dbReference>
<dbReference type="EMBL" id="JAQHRD010000006">
    <property type="protein sequence ID" value="KAJ6440205.1"/>
    <property type="molecule type" value="Genomic_DNA"/>
</dbReference>
<dbReference type="InterPro" id="IPR002397">
    <property type="entry name" value="Cyt_P450_B"/>
</dbReference>
<dbReference type="InterPro" id="IPR017972">
    <property type="entry name" value="Cyt_P450_CS"/>
</dbReference>
<dbReference type="Gene3D" id="3.30.450.20">
    <property type="entry name" value="PAS domain"/>
    <property type="match status" value="1"/>
</dbReference>
<dbReference type="InterPro" id="IPR036097">
    <property type="entry name" value="HisK_dim/P_sf"/>
</dbReference>
<evidence type="ECO:0000259" key="9">
    <source>
        <dbReference type="PROSITE" id="PS50110"/>
    </source>
</evidence>
<dbReference type="SUPFAM" id="SSF55874">
    <property type="entry name" value="ATPase domain of HSP90 chaperone/DNA topoisomerase II/histidine kinase"/>
    <property type="match status" value="1"/>
</dbReference>
<dbReference type="Gene3D" id="1.10.287.130">
    <property type="match status" value="1"/>
</dbReference>
<dbReference type="GO" id="GO:0000155">
    <property type="term" value="F:phosphorelay sensor kinase activity"/>
    <property type="evidence" value="ECO:0007669"/>
    <property type="project" value="InterPro"/>
</dbReference>
<evidence type="ECO:0000256" key="2">
    <source>
        <dbReference type="ARBA" id="ARBA00022617"/>
    </source>
</evidence>
<dbReference type="Pfam" id="PF00067">
    <property type="entry name" value="p450"/>
    <property type="match status" value="1"/>
</dbReference>
<comment type="similarity">
    <text evidence="1">Belongs to the cytochrome P450 family.</text>
</comment>
<keyword evidence="11" id="KW-0418">Kinase</keyword>
<dbReference type="Pfam" id="PF13188">
    <property type="entry name" value="PAS_8"/>
    <property type="match status" value="1"/>
</dbReference>
<dbReference type="CDD" id="cd00130">
    <property type="entry name" value="PAS"/>
    <property type="match status" value="1"/>
</dbReference>
<dbReference type="SMART" id="SM00388">
    <property type="entry name" value="HisKA"/>
    <property type="match status" value="1"/>
</dbReference>
<evidence type="ECO:0000256" key="4">
    <source>
        <dbReference type="ARBA" id="ARBA00023002"/>
    </source>
</evidence>
<dbReference type="SMART" id="SM00387">
    <property type="entry name" value="HATPase_c"/>
    <property type="match status" value="1"/>
</dbReference>
<dbReference type="GO" id="GO:0005506">
    <property type="term" value="F:iron ion binding"/>
    <property type="evidence" value="ECO:0007669"/>
    <property type="project" value="InterPro"/>
</dbReference>
<dbReference type="PANTHER" id="PTHR46696">
    <property type="entry name" value="P450, PUTATIVE (EUROFUNG)-RELATED"/>
    <property type="match status" value="1"/>
</dbReference>
<dbReference type="InterPro" id="IPR000014">
    <property type="entry name" value="PAS"/>
</dbReference>
<evidence type="ECO:0000313" key="12">
    <source>
        <dbReference type="Proteomes" id="UP001163105"/>
    </source>
</evidence>
<dbReference type="SUPFAM" id="SSF48264">
    <property type="entry name" value="Cytochrome P450"/>
    <property type="match status" value="1"/>
</dbReference>
<evidence type="ECO:0000313" key="11">
    <source>
        <dbReference type="EMBL" id="KAJ6440205.1"/>
    </source>
</evidence>
<dbReference type="InterPro" id="IPR011006">
    <property type="entry name" value="CheY-like_superfamily"/>
</dbReference>
<dbReference type="InterPro" id="IPR035965">
    <property type="entry name" value="PAS-like_dom_sf"/>
</dbReference>
<keyword evidence="4" id="KW-0560">Oxidoreductase</keyword>
<dbReference type="PROSITE" id="PS50109">
    <property type="entry name" value="HIS_KIN"/>
    <property type="match status" value="1"/>
</dbReference>
<keyword evidence="5" id="KW-0408">Iron</keyword>
<dbReference type="InterPro" id="IPR036890">
    <property type="entry name" value="HATPase_C_sf"/>
</dbReference>
<dbReference type="PROSITE" id="PS50112">
    <property type="entry name" value="PAS"/>
    <property type="match status" value="1"/>
</dbReference>
<dbReference type="Gene3D" id="3.30.565.10">
    <property type="entry name" value="Histidine kinase-like ATPase, C-terminal domain"/>
    <property type="match status" value="1"/>
</dbReference>
<evidence type="ECO:0000256" key="6">
    <source>
        <dbReference type="ARBA" id="ARBA00023033"/>
    </source>
</evidence>
<evidence type="ECO:0000256" key="1">
    <source>
        <dbReference type="ARBA" id="ARBA00010617"/>
    </source>
</evidence>
<dbReference type="Gene3D" id="3.40.50.2300">
    <property type="match status" value="1"/>
</dbReference>
<dbReference type="SUPFAM" id="SSF52172">
    <property type="entry name" value="CheY-like"/>
    <property type="match status" value="1"/>
</dbReference>
<dbReference type="PROSITE" id="PS50110">
    <property type="entry name" value="RESPONSE_REGULATORY"/>
    <property type="match status" value="1"/>
</dbReference>